<dbReference type="SMART" id="SM00448">
    <property type="entry name" value="REC"/>
    <property type="match status" value="1"/>
</dbReference>
<dbReference type="Pfam" id="PF08447">
    <property type="entry name" value="PAS_3"/>
    <property type="match status" value="1"/>
</dbReference>
<dbReference type="SUPFAM" id="SSF47384">
    <property type="entry name" value="Homodimeric domain of signal transducing histidine kinase"/>
    <property type="match status" value="1"/>
</dbReference>
<dbReference type="Pfam" id="PF00072">
    <property type="entry name" value="Response_reg"/>
    <property type="match status" value="1"/>
</dbReference>
<dbReference type="InterPro" id="IPR013655">
    <property type="entry name" value="PAS_fold_3"/>
</dbReference>
<dbReference type="SMART" id="SM00387">
    <property type="entry name" value="HATPase_c"/>
    <property type="match status" value="1"/>
</dbReference>
<protein>
    <recommendedName>
        <fullName evidence="10">Sensory/regulatory protein RpfC</fullName>
        <ecNumber evidence="2">2.7.13.3</ecNumber>
    </recommendedName>
</protein>
<dbReference type="PROSITE" id="PS50113">
    <property type="entry name" value="PAC"/>
    <property type="match status" value="1"/>
</dbReference>
<dbReference type="NCBIfam" id="TIGR00229">
    <property type="entry name" value="sensory_box"/>
    <property type="match status" value="2"/>
</dbReference>
<dbReference type="CDD" id="cd00130">
    <property type="entry name" value="PAS"/>
    <property type="match status" value="2"/>
</dbReference>
<evidence type="ECO:0000256" key="3">
    <source>
        <dbReference type="ARBA" id="ARBA00022553"/>
    </source>
</evidence>
<evidence type="ECO:0000256" key="10">
    <source>
        <dbReference type="ARBA" id="ARBA00068150"/>
    </source>
</evidence>
<dbReference type="GO" id="GO:0000155">
    <property type="term" value="F:phosphorelay sensor kinase activity"/>
    <property type="evidence" value="ECO:0007669"/>
    <property type="project" value="InterPro"/>
</dbReference>
<comment type="subunit">
    <text evidence="9">At low DSF concentrations, interacts with RpfF.</text>
</comment>
<dbReference type="GO" id="GO:0006355">
    <property type="term" value="P:regulation of DNA-templated transcription"/>
    <property type="evidence" value="ECO:0007669"/>
    <property type="project" value="InterPro"/>
</dbReference>
<dbReference type="InterPro" id="IPR005467">
    <property type="entry name" value="His_kinase_dom"/>
</dbReference>
<dbReference type="InterPro" id="IPR001789">
    <property type="entry name" value="Sig_transdc_resp-reg_receiver"/>
</dbReference>
<keyword evidence="5" id="KW-0547">Nucleotide-binding</keyword>
<evidence type="ECO:0000256" key="7">
    <source>
        <dbReference type="ARBA" id="ARBA00022840"/>
    </source>
</evidence>
<dbReference type="InterPro" id="IPR036097">
    <property type="entry name" value="HisK_dim/P_sf"/>
</dbReference>
<dbReference type="Gene3D" id="1.10.287.130">
    <property type="match status" value="1"/>
</dbReference>
<evidence type="ECO:0000313" key="17">
    <source>
        <dbReference type="EMBL" id="TDT91768.1"/>
    </source>
</evidence>
<dbReference type="CDD" id="cd16922">
    <property type="entry name" value="HATPase_EvgS-ArcB-TorS-like"/>
    <property type="match status" value="1"/>
</dbReference>
<dbReference type="InterPro" id="IPR000014">
    <property type="entry name" value="PAS"/>
</dbReference>
<evidence type="ECO:0000256" key="8">
    <source>
        <dbReference type="ARBA" id="ARBA00023012"/>
    </source>
</evidence>
<dbReference type="FunFam" id="1.10.287.130:FF:000002">
    <property type="entry name" value="Two-component osmosensing histidine kinase"/>
    <property type="match status" value="1"/>
</dbReference>
<feature type="modified residue" description="4-aspartylphosphate" evidence="11">
    <location>
        <position position="641"/>
    </location>
</feature>
<dbReference type="FunFam" id="3.30.565.10:FF:000010">
    <property type="entry name" value="Sensor histidine kinase RcsC"/>
    <property type="match status" value="1"/>
</dbReference>
<dbReference type="InterPro" id="IPR035965">
    <property type="entry name" value="PAS-like_dom_sf"/>
</dbReference>
<dbReference type="Pfam" id="PF00512">
    <property type="entry name" value="HisKA"/>
    <property type="match status" value="1"/>
</dbReference>
<dbReference type="PANTHER" id="PTHR45339:SF1">
    <property type="entry name" value="HYBRID SIGNAL TRANSDUCTION HISTIDINE KINASE J"/>
    <property type="match status" value="1"/>
</dbReference>
<evidence type="ECO:0000259" key="13">
    <source>
        <dbReference type="PROSITE" id="PS50109"/>
    </source>
</evidence>
<evidence type="ECO:0000256" key="6">
    <source>
        <dbReference type="ARBA" id="ARBA00022777"/>
    </source>
</evidence>
<keyword evidence="3 11" id="KW-0597">Phosphoprotein</keyword>
<evidence type="ECO:0000256" key="12">
    <source>
        <dbReference type="SAM" id="Coils"/>
    </source>
</evidence>
<dbReference type="CDD" id="cd17546">
    <property type="entry name" value="REC_hyHK_CKI1_RcsC-like"/>
    <property type="match status" value="1"/>
</dbReference>
<keyword evidence="6" id="KW-0418">Kinase</keyword>
<dbReference type="PROSITE" id="PS50109">
    <property type="entry name" value="HIS_KIN"/>
    <property type="match status" value="1"/>
</dbReference>
<dbReference type="InterPro" id="IPR013767">
    <property type="entry name" value="PAS_fold"/>
</dbReference>
<comment type="caution">
    <text evidence="17">The sequence shown here is derived from an EMBL/GenBank/DDBJ whole genome shotgun (WGS) entry which is preliminary data.</text>
</comment>
<dbReference type="CDD" id="cd00082">
    <property type="entry name" value="HisKA"/>
    <property type="match status" value="1"/>
</dbReference>
<evidence type="ECO:0000259" key="14">
    <source>
        <dbReference type="PROSITE" id="PS50110"/>
    </source>
</evidence>
<gene>
    <name evidence="17" type="ORF">EDC59_101167</name>
</gene>
<feature type="domain" description="PAC" evidence="16">
    <location>
        <begin position="135"/>
        <end position="187"/>
    </location>
</feature>
<dbReference type="Proteomes" id="UP000295506">
    <property type="component" value="Unassembled WGS sequence"/>
</dbReference>
<accession>A0AA94PNK3</accession>
<comment type="catalytic activity">
    <reaction evidence="1">
        <text>ATP + protein L-histidine = ADP + protein N-phospho-L-histidine.</text>
        <dbReference type="EC" id="2.7.13.3"/>
    </reaction>
</comment>
<evidence type="ECO:0000256" key="9">
    <source>
        <dbReference type="ARBA" id="ARBA00064003"/>
    </source>
</evidence>
<dbReference type="EC" id="2.7.13.3" evidence="2"/>
<sequence>MTDEDKPTYEQLLARNESLVQELDRARKTIRELQVIHPGPLPGTGNSQDLTVRQAQMDLVLDLAEMAPWEMELATNIFTFDNRFYALYGTTAAQEGGCRMPAETYTREFMHPDDMHLVNNALEELFSTSDPFFEVNLEHRILRRDGKERYMVVRYRLIRDERGMPIKTVGANQDITSRKLAEKRLENSERKLNAVVYGSPVPMFFIDRDHKVLHWNTAIEQLTGIAEKDVQHSSNHWKAFYKDGRPCLCDLLLNQDDRAIAEIYKAECGVENMLEICVFTDFFPDMGENGKWLTFSAALIVGPDNDILGAVETVQDVTGLKTAEQNLLKAKEAAEASNRSKSEFLANMSHEIRTPMNGILGMLQLLESTDLDENQKEYVSLAAQSSRRLTRLLSDILDLSRIEAGKLSIINEPFDLFEVLNQALDIFLPLASQEGVELTSMLDPETHTKLIGDAVRLQQILINLIGNALKFTPAGGSISVEVRQLPEARENEVRILLSVLDTGLGIPDDKLTELFSPFTQGEKGNIRKNQGAGLGLAICRRLAGLMDASISVESEVGKGTAFHVSIPFKRIDEEIHRPEWARQDNVSLTGLRVLLTEDDKVSAILAKRYLSLLGCRVVWAENGRQALDILRTERFDVVLMDAQMPVMDGVTATRAIRQGDAGKENRAIHIIALTAYAMAGEQHSFLDAGMDDYLSKPLELSALAAALGRFLSSGE</sequence>
<feature type="domain" description="PAS" evidence="15">
    <location>
        <begin position="188"/>
        <end position="230"/>
    </location>
</feature>
<evidence type="ECO:0000256" key="5">
    <source>
        <dbReference type="ARBA" id="ARBA00022741"/>
    </source>
</evidence>
<evidence type="ECO:0000259" key="16">
    <source>
        <dbReference type="PROSITE" id="PS50113"/>
    </source>
</evidence>
<dbReference type="InterPro" id="IPR003661">
    <property type="entry name" value="HisK_dim/P_dom"/>
</dbReference>
<keyword evidence="7" id="KW-0067">ATP-binding</keyword>
<keyword evidence="8" id="KW-0902">Two-component regulatory system</keyword>
<name>A0AA94PNK3_9BACT</name>
<dbReference type="SUPFAM" id="SSF52172">
    <property type="entry name" value="CheY-like"/>
    <property type="match status" value="1"/>
</dbReference>
<dbReference type="Pfam" id="PF02518">
    <property type="entry name" value="HATPase_c"/>
    <property type="match status" value="1"/>
</dbReference>
<dbReference type="InterPro" id="IPR001610">
    <property type="entry name" value="PAC"/>
</dbReference>
<evidence type="ECO:0000313" key="18">
    <source>
        <dbReference type="Proteomes" id="UP000295506"/>
    </source>
</evidence>
<dbReference type="InterPro" id="IPR036890">
    <property type="entry name" value="HATPase_C_sf"/>
</dbReference>
<keyword evidence="12" id="KW-0175">Coiled coil</keyword>
<dbReference type="AlphaFoldDB" id="A0AA94PNK3"/>
<dbReference type="SUPFAM" id="SSF55785">
    <property type="entry name" value="PYP-like sensor domain (PAS domain)"/>
    <property type="match status" value="2"/>
</dbReference>
<dbReference type="PRINTS" id="PR00344">
    <property type="entry name" value="BCTRLSENSOR"/>
</dbReference>
<dbReference type="SMART" id="SM00086">
    <property type="entry name" value="PAC"/>
    <property type="match status" value="1"/>
</dbReference>
<dbReference type="Gene3D" id="3.30.565.10">
    <property type="entry name" value="Histidine kinase-like ATPase, C-terminal domain"/>
    <property type="match status" value="1"/>
</dbReference>
<evidence type="ECO:0000256" key="11">
    <source>
        <dbReference type="PROSITE-ProRule" id="PRU00169"/>
    </source>
</evidence>
<dbReference type="Gene3D" id="2.10.70.100">
    <property type="match status" value="1"/>
</dbReference>
<dbReference type="RefSeq" id="WP_166671360.1">
    <property type="nucleotide sequence ID" value="NZ_SOBK01000001.1"/>
</dbReference>
<feature type="coiled-coil region" evidence="12">
    <location>
        <begin position="9"/>
        <end position="36"/>
    </location>
</feature>
<feature type="domain" description="Histidine kinase" evidence="13">
    <location>
        <begin position="347"/>
        <end position="570"/>
    </location>
</feature>
<dbReference type="GO" id="GO:0005524">
    <property type="term" value="F:ATP binding"/>
    <property type="evidence" value="ECO:0007669"/>
    <property type="project" value="UniProtKB-KW"/>
</dbReference>
<dbReference type="PANTHER" id="PTHR45339">
    <property type="entry name" value="HYBRID SIGNAL TRANSDUCTION HISTIDINE KINASE J"/>
    <property type="match status" value="1"/>
</dbReference>
<dbReference type="SMART" id="SM00388">
    <property type="entry name" value="HisKA"/>
    <property type="match status" value="1"/>
</dbReference>
<evidence type="ECO:0000256" key="2">
    <source>
        <dbReference type="ARBA" id="ARBA00012438"/>
    </source>
</evidence>
<organism evidence="17 18">
    <name type="scientific">Pseudodesulfovibrio indicus</name>
    <dbReference type="NCBI Taxonomy" id="1716143"/>
    <lineage>
        <taxon>Bacteria</taxon>
        <taxon>Pseudomonadati</taxon>
        <taxon>Thermodesulfobacteriota</taxon>
        <taxon>Desulfovibrionia</taxon>
        <taxon>Desulfovibrionales</taxon>
        <taxon>Desulfovibrionaceae</taxon>
    </lineage>
</organism>
<dbReference type="InterPro" id="IPR004358">
    <property type="entry name" value="Sig_transdc_His_kin-like_C"/>
</dbReference>
<keyword evidence="4" id="KW-0808">Transferase</keyword>
<evidence type="ECO:0000256" key="1">
    <source>
        <dbReference type="ARBA" id="ARBA00000085"/>
    </source>
</evidence>
<dbReference type="Pfam" id="PF00989">
    <property type="entry name" value="PAS"/>
    <property type="match status" value="1"/>
</dbReference>
<dbReference type="Gene3D" id="3.30.450.20">
    <property type="entry name" value="PAS domain"/>
    <property type="match status" value="2"/>
</dbReference>
<dbReference type="Gene3D" id="3.40.50.2300">
    <property type="match status" value="1"/>
</dbReference>
<proteinExistence type="predicted"/>
<evidence type="ECO:0000259" key="15">
    <source>
        <dbReference type="PROSITE" id="PS50112"/>
    </source>
</evidence>
<feature type="domain" description="Response regulatory" evidence="14">
    <location>
        <begin position="592"/>
        <end position="711"/>
    </location>
</feature>
<dbReference type="SUPFAM" id="SSF55874">
    <property type="entry name" value="ATPase domain of HSP90 chaperone/DNA topoisomerase II/histidine kinase"/>
    <property type="match status" value="1"/>
</dbReference>
<dbReference type="SMART" id="SM00091">
    <property type="entry name" value="PAS"/>
    <property type="match status" value="1"/>
</dbReference>
<dbReference type="InterPro" id="IPR011006">
    <property type="entry name" value="CheY-like_superfamily"/>
</dbReference>
<reference evidence="17 18" key="1">
    <citation type="submission" date="2019-03" db="EMBL/GenBank/DDBJ databases">
        <title>Genomic Encyclopedia of Type Strains, Phase IV (KMG-IV): sequencing the most valuable type-strain genomes for metagenomic binning, comparative biology and taxonomic classification.</title>
        <authorList>
            <person name="Goeker M."/>
        </authorList>
    </citation>
    <scope>NUCLEOTIDE SEQUENCE [LARGE SCALE GENOMIC DNA]</scope>
    <source>
        <strain evidence="17 18">DSM 101483</strain>
    </source>
</reference>
<dbReference type="PROSITE" id="PS50112">
    <property type="entry name" value="PAS"/>
    <property type="match status" value="1"/>
</dbReference>
<dbReference type="EMBL" id="SOBK01000001">
    <property type="protein sequence ID" value="TDT91768.1"/>
    <property type="molecule type" value="Genomic_DNA"/>
</dbReference>
<dbReference type="InterPro" id="IPR003594">
    <property type="entry name" value="HATPase_dom"/>
</dbReference>
<evidence type="ECO:0000256" key="4">
    <source>
        <dbReference type="ARBA" id="ARBA00022679"/>
    </source>
</evidence>
<dbReference type="InterPro" id="IPR000700">
    <property type="entry name" value="PAS-assoc_C"/>
</dbReference>
<dbReference type="PROSITE" id="PS50110">
    <property type="entry name" value="RESPONSE_REGULATORY"/>
    <property type="match status" value="1"/>
</dbReference>